<evidence type="ECO:0000313" key="3">
    <source>
        <dbReference type="EMBL" id="GET34930.1"/>
    </source>
</evidence>
<dbReference type="InterPro" id="IPR025232">
    <property type="entry name" value="DUF4174"/>
</dbReference>
<dbReference type="OrthoDB" id="7362103at2"/>
<comment type="caution">
    <text evidence="3">The sequence shown here is derived from an EMBL/GenBank/DDBJ whole genome shotgun (WGS) entry which is preliminary data.</text>
</comment>
<dbReference type="RefSeq" id="WP_025865241.1">
    <property type="nucleotide sequence ID" value="NZ_BLAX01000001.1"/>
</dbReference>
<evidence type="ECO:0000259" key="2">
    <source>
        <dbReference type="Pfam" id="PF13778"/>
    </source>
</evidence>
<feature type="domain" description="DUF4174" evidence="2">
    <location>
        <begin position="29"/>
        <end position="140"/>
    </location>
</feature>
<dbReference type="Proteomes" id="UP000391834">
    <property type="component" value="Unassembled WGS sequence"/>
</dbReference>
<keyword evidence="4" id="KW-1185">Reference proteome</keyword>
<dbReference type="Pfam" id="PF13778">
    <property type="entry name" value="DUF4174"/>
    <property type="match status" value="1"/>
</dbReference>
<name>A0A5M4B461_9BACT</name>
<evidence type="ECO:0000256" key="1">
    <source>
        <dbReference type="ARBA" id="ARBA00022729"/>
    </source>
</evidence>
<dbReference type="EMBL" id="BLAX01000001">
    <property type="protein sequence ID" value="GET34930.1"/>
    <property type="molecule type" value="Genomic_DNA"/>
</dbReference>
<organism evidence="3 4">
    <name type="scientific">Prolixibacter bellariivorans</name>
    <dbReference type="NCBI Taxonomy" id="314319"/>
    <lineage>
        <taxon>Bacteria</taxon>
        <taxon>Pseudomonadati</taxon>
        <taxon>Bacteroidota</taxon>
        <taxon>Bacteroidia</taxon>
        <taxon>Marinilabiliales</taxon>
        <taxon>Prolixibacteraceae</taxon>
        <taxon>Prolixibacter</taxon>
    </lineage>
</organism>
<reference evidence="3 4" key="1">
    <citation type="submission" date="2019-10" db="EMBL/GenBank/DDBJ databases">
        <title>Prolixibacter strains distinguished by the presence of nitrate reductase genes were adept at nitrate-dependent anaerobic corrosion of metallic iron and carbon steel.</title>
        <authorList>
            <person name="Iino T."/>
            <person name="Shono N."/>
            <person name="Ito K."/>
            <person name="Nakamura R."/>
            <person name="Sueoka K."/>
            <person name="Harayama S."/>
            <person name="Ohkuma M."/>
        </authorList>
    </citation>
    <scope>NUCLEOTIDE SEQUENCE [LARGE SCALE GENOMIC DNA]</scope>
    <source>
        <strain evidence="3 4">JCM 13498</strain>
    </source>
</reference>
<protein>
    <recommendedName>
        <fullName evidence="2">DUF4174 domain-containing protein</fullName>
    </recommendedName>
</protein>
<evidence type="ECO:0000313" key="4">
    <source>
        <dbReference type="Proteomes" id="UP000391834"/>
    </source>
</evidence>
<dbReference type="AlphaFoldDB" id="A0A5M4B461"/>
<accession>A0A5M4B461</accession>
<sequence length="144" mass="16758">MSNKLSVLLFAFTLLSIFHPDAIKASNPLKPYLWKNVVVLYQLKEEPVKEELAFQQTIDKNYQLFKQNEFVFIDLTGKNSGKLHAQLSSEELEILRKRFKIEANKSVYVIVGMDGWEKFREAGHFNPSHFINIIMQYSTSNSEK</sequence>
<keyword evidence="1" id="KW-0732">Signal</keyword>
<proteinExistence type="predicted"/>
<gene>
    <name evidence="3" type="ORF">PbJCM13498_37930</name>
</gene>